<evidence type="ECO:0000313" key="1">
    <source>
        <dbReference type="EMBL" id="KXJ94381.1"/>
    </source>
</evidence>
<name>A0A136JB29_9PEZI</name>
<sequence>MRDDQPPRRLGNRYRKTVCLRILLSLGLASFITTTSRVRRAVFGQMFWKPVRNQGSSWKPPTRRG</sequence>
<dbReference type="AlphaFoldDB" id="A0A136JB29"/>
<keyword evidence="2" id="KW-1185">Reference proteome</keyword>
<gene>
    <name evidence="1" type="ORF">Micbo1qcDRAFT_159524</name>
</gene>
<dbReference type="InParanoid" id="A0A136JB29"/>
<proteinExistence type="predicted"/>
<reference evidence="2" key="1">
    <citation type="submission" date="2016-02" db="EMBL/GenBank/DDBJ databases">
        <title>Draft genome sequence of Microdochium bolleyi, a fungal endophyte of beachgrass.</title>
        <authorList>
            <consortium name="DOE Joint Genome Institute"/>
            <person name="David A.S."/>
            <person name="May G."/>
            <person name="Haridas S."/>
            <person name="Lim J."/>
            <person name="Wang M."/>
            <person name="Labutti K."/>
            <person name="Lipzen A."/>
            <person name="Barry K."/>
            <person name="Grigoriev I.V."/>
        </authorList>
    </citation>
    <scope>NUCLEOTIDE SEQUENCE [LARGE SCALE GENOMIC DNA]</scope>
    <source>
        <strain evidence="2">J235TASD1</strain>
    </source>
</reference>
<feature type="non-terminal residue" evidence="1">
    <location>
        <position position="65"/>
    </location>
</feature>
<protein>
    <submittedName>
        <fullName evidence="1">Uncharacterized protein</fullName>
    </submittedName>
</protein>
<dbReference type="Proteomes" id="UP000070501">
    <property type="component" value="Unassembled WGS sequence"/>
</dbReference>
<dbReference type="EMBL" id="KQ964247">
    <property type="protein sequence ID" value="KXJ94381.1"/>
    <property type="molecule type" value="Genomic_DNA"/>
</dbReference>
<organism evidence="1 2">
    <name type="scientific">Microdochium bolleyi</name>
    <dbReference type="NCBI Taxonomy" id="196109"/>
    <lineage>
        <taxon>Eukaryota</taxon>
        <taxon>Fungi</taxon>
        <taxon>Dikarya</taxon>
        <taxon>Ascomycota</taxon>
        <taxon>Pezizomycotina</taxon>
        <taxon>Sordariomycetes</taxon>
        <taxon>Xylariomycetidae</taxon>
        <taxon>Xylariales</taxon>
        <taxon>Microdochiaceae</taxon>
        <taxon>Microdochium</taxon>
    </lineage>
</organism>
<accession>A0A136JB29</accession>
<evidence type="ECO:0000313" key="2">
    <source>
        <dbReference type="Proteomes" id="UP000070501"/>
    </source>
</evidence>